<name>A0A811Q9Z0_9POAL</name>
<dbReference type="OrthoDB" id="693163at2759"/>
<dbReference type="Proteomes" id="UP000604825">
    <property type="component" value="Unassembled WGS sequence"/>
</dbReference>
<keyword evidence="2" id="KW-1185">Reference proteome</keyword>
<accession>A0A811Q9Z0</accession>
<organism evidence="1 2">
    <name type="scientific">Miscanthus lutarioriparius</name>
    <dbReference type="NCBI Taxonomy" id="422564"/>
    <lineage>
        <taxon>Eukaryota</taxon>
        <taxon>Viridiplantae</taxon>
        <taxon>Streptophyta</taxon>
        <taxon>Embryophyta</taxon>
        <taxon>Tracheophyta</taxon>
        <taxon>Spermatophyta</taxon>
        <taxon>Magnoliopsida</taxon>
        <taxon>Liliopsida</taxon>
        <taxon>Poales</taxon>
        <taxon>Poaceae</taxon>
        <taxon>PACMAD clade</taxon>
        <taxon>Panicoideae</taxon>
        <taxon>Andropogonodae</taxon>
        <taxon>Andropogoneae</taxon>
        <taxon>Saccharinae</taxon>
        <taxon>Miscanthus</taxon>
    </lineage>
</organism>
<dbReference type="EMBL" id="CAJGYO010000009">
    <property type="protein sequence ID" value="CAD6252400.1"/>
    <property type="molecule type" value="Genomic_DNA"/>
</dbReference>
<evidence type="ECO:0008006" key="3">
    <source>
        <dbReference type="Google" id="ProtNLM"/>
    </source>
</evidence>
<comment type="caution">
    <text evidence="1">The sequence shown here is derived from an EMBL/GenBank/DDBJ whole genome shotgun (WGS) entry which is preliminary data.</text>
</comment>
<dbReference type="AlphaFoldDB" id="A0A811Q9Z0"/>
<gene>
    <name evidence="1" type="ORF">NCGR_LOCUS36052</name>
</gene>
<sequence>MGTLWVSCDMCYRDQELWWTRKRLVLNIFVEPYCPEQVARQFGCMQVFPLPRLQLDRSHRISRKGQGIEFEQSWVDRVMPWVNAWEEKAADVHDLGGPFDEGTYCEYLHWFHGATCVCCFPVPSYRYFGNESQQFMQQYMPALQTDICSNMGNKLLSYAQRFELNPPTVGGRASCSHYTTGTSSFRTFYTDDTPPWGPDEARPS</sequence>
<proteinExistence type="predicted"/>
<evidence type="ECO:0000313" key="2">
    <source>
        <dbReference type="Proteomes" id="UP000604825"/>
    </source>
</evidence>
<reference evidence="1" key="1">
    <citation type="submission" date="2020-10" db="EMBL/GenBank/DDBJ databases">
        <authorList>
            <person name="Han B."/>
            <person name="Lu T."/>
            <person name="Zhao Q."/>
            <person name="Huang X."/>
            <person name="Zhao Y."/>
        </authorList>
    </citation>
    <scope>NUCLEOTIDE SEQUENCE</scope>
</reference>
<evidence type="ECO:0000313" key="1">
    <source>
        <dbReference type="EMBL" id="CAD6252400.1"/>
    </source>
</evidence>
<protein>
    <recommendedName>
        <fullName evidence="3">Aminotransferase-like plant mobile domain-containing protein</fullName>
    </recommendedName>
</protein>